<protein>
    <submittedName>
        <fullName evidence="7">Cobalamin biosynthesis protein CbiE</fullName>
    </submittedName>
</protein>
<dbReference type="PATRIC" id="fig|33935.3.peg.1152"/>
<dbReference type="PIRSF" id="PIRSF036428">
    <property type="entry name" value="CobL"/>
    <property type="match status" value="1"/>
</dbReference>
<dbReference type="Gene3D" id="3.30.950.10">
    <property type="entry name" value="Methyltransferase, Cobalt-precorrin-4 Transmethylase, Domain 2"/>
    <property type="match status" value="1"/>
</dbReference>
<dbReference type="GO" id="GO:0008276">
    <property type="term" value="F:protein methyltransferase activity"/>
    <property type="evidence" value="ECO:0007669"/>
    <property type="project" value="InterPro"/>
</dbReference>
<accession>A0A0M9DMB0</accession>
<dbReference type="InterPro" id="IPR014008">
    <property type="entry name" value="Cbl_synth_MTase_CbiT"/>
</dbReference>
<evidence type="ECO:0000256" key="3">
    <source>
        <dbReference type="ARBA" id="ARBA00022603"/>
    </source>
</evidence>
<evidence type="ECO:0000256" key="5">
    <source>
        <dbReference type="ARBA" id="ARBA00022691"/>
    </source>
</evidence>
<evidence type="ECO:0000259" key="6">
    <source>
        <dbReference type="Pfam" id="PF00590"/>
    </source>
</evidence>
<dbReference type="NCBIfam" id="TIGR02467">
    <property type="entry name" value="CbiE"/>
    <property type="match status" value="1"/>
</dbReference>
<gene>
    <name evidence="7" type="ORF">ADM90_08430</name>
</gene>
<dbReference type="NCBIfam" id="TIGR02469">
    <property type="entry name" value="CbiT"/>
    <property type="match status" value="1"/>
</dbReference>
<dbReference type="CDD" id="cd11644">
    <property type="entry name" value="Precorrin-6Y-MT"/>
    <property type="match status" value="1"/>
</dbReference>
<dbReference type="Gene3D" id="3.40.50.150">
    <property type="entry name" value="Vaccinia Virus protein VP39"/>
    <property type="match status" value="1"/>
</dbReference>
<dbReference type="SUPFAM" id="SSF53790">
    <property type="entry name" value="Tetrapyrrole methylase"/>
    <property type="match status" value="1"/>
</dbReference>
<dbReference type="PANTHER" id="PTHR43182:SF1">
    <property type="entry name" value="COBALT-PRECORRIN-7 C(5)-METHYLTRANSFERASE"/>
    <property type="match status" value="1"/>
</dbReference>
<dbReference type="OrthoDB" id="9780707at2"/>
<dbReference type="UniPathway" id="UPA00148"/>
<dbReference type="AlphaFoldDB" id="A0A0M9DMB0"/>
<sequence>MILHRSMKLIGIGDNGLASLLPQYLQWIEDSEVLVGGERVLDFFPAYTGEKIVIKGGLSSLVERLANETKKTVILASGDPLFYGLGGYLAKKLKLEVYPYISSIQLAFAKMGESWQDAYVTSIHGRSMKGLAQRINGKKKVALLTDADNSPNALARYLKHFGLTEYRAFVAENLQGENEKVGWYSLDELETAMFSPLNVVILQQTFEPKRYTLGIADEEFSQRKPDKGLITKKEIRVLSLQAMQLQKDSIIWDIGTCTGSMAIEAGKLAPEGQVFAVEKNAPDLENCLQNQQKFRVDITAIHSKAPEGLDSFPDPDAIFIGGTGGEMVELLQLCCNRLKPYGRIVLNAATIENLYKAVEAFKACGFAVDILQAQLARSKPILDMTRFVPLNPIYIISAYRKEENHD</sequence>
<dbReference type="GO" id="GO:0032259">
    <property type="term" value="P:methylation"/>
    <property type="evidence" value="ECO:0007669"/>
    <property type="project" value="UniProtKB-KW"/>
</dbReference>
<dbReference type="GO" id="GO:0009236">
    <property type="term" value="P:cobalamin biosynthetic process"/>
    <property type="evidence" value="ECO:0007669"/>
    <property type="project" value="UniProtKB-UniPathway"/>
</dbReference>
<evidence type="ECO:0000256" key="1">
    <source>
        <dbReference type="ARBA" id="ARBA00004953"/>
    </source>
</evidence>
<comment type="caution">
    <text evidence="7">The sequence shown here is derived from an EMBL/GenBank/DDBJ whole genome shotgun (WGS) entry which is preliminary data.</text>
</comment>
<dbReference type="InterPro" id="IPR050714">
    <property type="entry name" value="Cobalamin_biosynth_MTase"/>
</dbReference>
<dbReference type="PANTHER" id="PTHR43182">
    <property type="entry name" value="COBALT-PRECORRIN-6B C(15)-METHYLTRANSFERASE (DECARBOXYLATING)"/>
    <property type="match status" value="1"/>
</dbReference>
<dbReference type="InterPro" id="IPR029063">
    <property type="entry name" value="SAM-dependent_MTases_sf"/>
</dbReference>
<dbReference type="InterPro" id="IPR035996">
    <property type="entry name" value="4pyrrol_Methylase_sf"/>
</dbReference>
<evidence type="ECO:0000256" key="4">
    <source>
        <dbReference type="ARBA" id="ARBA00022679"/>
    </source>
</evidence>
<dbReference type="InterPro" id="IPR000878">
    <property type="entry name" value="4pyrrol_Mease"/>
</dbReference>
<dbReference type="EMBL" id="LGCI01000005">
    <property type="protein sequence ID" value="KOY83290.1"/>
    <property type="molecule type" value="Genomic_DNA"/>
</dbReference>
<reference evidence="7 8" key="1">
    <citation type="submission" date="2015-07" db="EMBL/GenBank/DDBJ databases">
        <title>Genome sequencing project for genomic taxonomy and phylogenomics of Bacillus-like bacteria.</title>
        <authorList>
            <person name="Liu B."/>
            <person name="Wang J."/>
            <person name="Zhu Y."/>
            <person name="Liu G."/>
            <person name="Chen Q."/>
            <person name="Chen Z."/>
            <person name="Che J."/>
            <person name="Ge C."/>
            <person name="Shi H."/>
            <person name="Pan Z."/>
            <person name="Liu X."/>
        </authorList>
    </citation>
    <scope>NUCLEOTIDE SEQUENCE [LARGE SCALE GENOMIC DNA]</scope>
    <source>
        <strain evidence="7 8">DSM 54</strain>
    </source>
</reference>
<dbReference type="InterPro" id="IPR014776">
    <property type="entry name" value="4pyrrole_Mease_sub2"/>
</dbReference>
<evidence type="ECO:0000313" key="8">
    <source>
        <dbReference type="Proteomes" id="UP000037977"/>
    </source>
</evidence>
<organism evidence="7 8">
    <name type="scientific">Lysinibacillus macroides</name>
    <dbReference type="NCBI Taxonomy" id="33935"/>
    <lineage>
        <taxon>Bacteria</taxon>
        <taxon>Bacillati</taxon>
        <taxon>Bacillota</taxon>
        <taxon>Bacilli</taxon>
        <taxon>Bacillales</taxon>
        <taxon>Bacillaceae</taxon>
        <taxon>Lysinibacillus</taxon>
    </lineage>
</organism>
<evidence type="ECO:0000256" key="2">
    <source>
        <dbReference type="ARBA" id="ARBA00022573"/>
    </source>
</evidence>
<dbReference type="SUPFAM" id="SSF53335">
    <property type="entry name" value="S-adenosyl-L-methionine-dependent methyltransferases"/>
    <property type="match status" value="1"/>
</dbReference>
<dbReference type="Gene3D" id="3.40.1010.10">
    <property type="entry name" value="Cobalt-precorrin-4 Transmethylase, Domain 1"/>
    <property type="match status" value="1"/>
</dbReference>
<dbReference type="InterPro" id="IPR014777">
    <property type="entry name" value="4pyrrole_Mease_sub1"/>
</dbReference>
<dbReference type="STRING" id="33935.ADM90_08430"/>
<keyword evidence="4" id="KW-0808">Transferase</keyword>
<feature type="domain" description="Tetrapyrrole methylase" evidence="6">
    <location>
        <begin position="9"/>
        <end position="188"/>
    </location>
</feature>
<dbReference type="InterPro" id="IPR006365">
    <property type="entry name" value="Cbl_synth_CobL"/>
</dbReference>
<dbReference type="InterPro" id="IPR012818">
    <property type="entry name" value="CbiE"/>
</dbReference>
<keyword evidence="5" id="KW-0949">S-adenosyl-L-methionine</keyword>
<evidence type="ECO:0000313" key="7">
    <source>
        <dbReference type="EMBL" id="KOY83290.1"/>
    </source>
</evidence>
<keyword evidence="3" id="KW-0489">Methyltransferase</keyword>
<dbReference type="Pfam" id="PF00590">
    <property type="entry name" value="TP_methylase"/>
    <property type="match status" value="1"/>
</dbReference>
<dbReference type="Proteomes" id="UP000037977">
    <property type="component" value="Unassembled WGS sequence"/>
</dbReference>
<keyword evidence="2" id="KW-0169">Cobalamin biosynthesis</keyword>
<comment type="pathway">
    <text evidence="1">Cofactor biosynthesis; adenosylcobalamin biosynthesis.</text>
</comment>
<keyword evidence="8" id="KW-1185">Reference proteome</keyword>
<name>A0A0M9DMB0_9BACI</name>
<proteinExistence type="predicted"/>